<sequence>MLPTEILDYYRRGGERHRLDRGAGRLEYLRTRDVLRRALPAAPARLLDIGGGTGVYAGPLAAAGYRVTVVDPVPDHVAAAAGHPGVTAVAGDARRVPLADGSADAVLLLGPLYHLIDAADRLAAWREAGRLLRPGGVVVAATISRFASLHDGWAHGHADAPGFADLVAGALADGRHRPPPGADWFTTAYFHHPTEPAAEATAAGLADARTVFCEGPLWLLLDGLDPILADPARAAALLDQLRRVEDEPSLLGASAHLLTLARRPGPGR</sequence>
<evidence type="ECO:0000256" key="2">
    <source>
        <dbReference type="ARBA" id="ARBA00022603"/>
    </source>
</evidence>
<dbReference type="CDD" id="cd02440">
    <property type="entry name" value="AdoMet_MTases"/>
    <property type="match status" value="1"/>
</dbReference>
<protein>
    <recommendedName>
        <fullName evidence="4">Methyltransferase type 11 domain-containing protein</fullName>
    </recommendedName>
</protein>
<feature type="domain" description="Methyltransferase type 11" evidence="4">
    <location>
        <begin position="47"/>
        <end position="139"/>
    </location>
</feature>
<reference evidence="5" key="1">
    <citation type="journal article" date="2014" name="Int. J. Syst. Evol. Microbiol.">
        <title>Complete genome sequence of Corynebacterium casei LMG S-19264T (=DSM 44701T), isolated from a smear-ripened cheese.</title>
        <authorList>
            <consortium name="US DOE Joint Genome Institute (JGI-PGF)"/>
            <person name="Walter F."/>
            <person name="Albersmeier A."/>
            <person name="Kalinowski J."/>
            <person name="Ruckert C."/>
        </authorList>
    </citation>
    <scope>NUCLEOTIDE SEQUENCE</scope>
    <source>
        <strain evidence="5">JCM 3090</strain>
    </source>
</reference>
<dbReference type="PANTHER" id="PTHR44942">
    <property type="entry name" value="METHYLTRANSF_11 DOMAIN-CONTAINING PROTEIN"/>
    <property type="match status" value="1"/>
</dbReference>
<dbReference type="Pfam" id="PF08241">
    <property type="entry name" value="Methyltransf_11"/>
    <property type="match status" value="1"/>
</dbReference>
<keyword evidence="3" id="KW-0808">Transferase</keyword>
<dbReference type="InterPro" id="IPR013216">
    <property type="entry name" value="Methyltransf_11"/>
</dbReference>
<evidence type="ECO:0000256" key="3">
    <source>
        <dbReference type="ARBA" id="ARBA00022679"/>
    </source>
</evidence>
<keyword evidence="2" id="KW-0489">Methyltransferase</keyword>
<dbReference type="SUPFAM" id="SSF53335">
    <property type="entry name" value="S-adenosyl-L-methionine-dependent methyltransferases"/>
    <property type="match status" value="1"/>
</dbReference>
<dbReference type="Gene3D" id="3.40.50.150">
    <property type="entry name" value="Vaccinia Virus protein VP39"/>
    <property type="match status" value="1"/>
</dbReference>
<accession>A0A8J3FEJ5</accession>
<dbReference type="GO" id="GO:0008757">
    <property type="term" value="F:S-adenosylmethionine-dependent methyltransferase activity"/>
    <property type="evidence" value="ECO:0007669"/>
    <property type="project" value="InterPro"/>
</dbReference>
<dbReference type="Proteomes" id="UP000649739">
    <property type="component" value="Unassembled WGS sequence"/>
</dbReference>
<proteinExistence type="inferred from homology"/>
<dbReference type="InterPro" id="IPR029063">
    <property type="entry name" value="SAM-dependent_MTases_sf"/>
</dbReference>
<keyword evidence="6" id="KW-1185">Reference proteome</keyword>
<organism evidence="5 6">
    <name type="scientific">Pilimelia anulata</name>
    <dbReference type="NCBI Taxonomy" id="53371"/>
    <lineage>
        <taxon>Bacteria</taxon>
        <taxon>Bacillati</taxon>
        <taxon>Actinomycetota</taxon>
        <taxon>Actinomycetes</taxon>
        <taxon>Micromonosporales</taxon>
        <taxon>Micromonosporaceae</taxon>
        <taxon>Pilimelia</taxon>
    </lineage>
</organism>
<gene>
    <name evidence="5" type="ORF">GCM10010123_43130</name>
</gene>
<dbReference type="RefSeq" id="WP_189172025.1">
    <property type="nucleotide sequence ID" value="NZ_BMQB01000012.1"/>
</dbReference>
<evidence type="ECO:0000313" key="6">
    <source>
        <dbReference type="Proteomes" id="UP000649739"/>
    </source>
</evidence>
<dbReference type="AlphaFoldDB" id="A0A8J3FEJ5"/>
<evidence type="ECO:0000259" key="4">
    <source>
        <dbReference type="Pfam" id="PF08241"/>
    </source>
</evidence>
<evidence type="ECO:0000313" key="5">
    <source>
        <dbReference type="EMBL" id="GGK08620.1"/>
    </source>
</evidence>
<reference evidence="5" key="2">
    <citation type="submission" date="2020-09" db="EMBL/GenBank/DDBJ databases">
        <authorList>
            <person name="Sun Q."/>
            <person name="Ohkuma M."/>
        </authorList>
    </citation>
    <scope>NUCLEOTIDE SEQUENCE</scope>
    <source>
        <strain evidence="5">JCM 3090</strain>
    </source>
</reference>
<dbReference type="InterPro" id="IPR051052">
    <property type="entry name" value="Diverse_substrate_MTase"/>
</dbReference>
<comment type="caution">
    <text evidence="5">The sequence shown here is derived from an EMBL/GenBank/DDBJ whole genome shotgun (WGS) entry which is preliminary data.</text>
</comment>
<evidence type="ECO:0000256" key="1">
    <source>
        <dbReference type="ARBA" id="ARBA00008361"/>
    </source>
</evidence>
<comment type="similarity">
    <text evidence="1">Belongs to the methyltransferase superfamily.</text>
</comment>
<dbReference type="PANTHER" id="PTHR44942:SF4">
    <property type="entry name" value="METHYLTRANSFERASE TYPE 11 DOMAIN-CONTAINING PROTEIN"/>
    <property type="match status" value="1"/>
</dbReference>
<dbReference type="GO" id="GO:0032259">
    <property type="term" value="P:methylation"/>
    <property type="evidence" value="ECO:0007669"/>
    <property type="project" value="UniProtKB-KW"/>
</dbReference>
<name>A0A8J3FEJ5_9ACTN</name>
<dbReference type="EMBL" id="BMQB01000012">
    <property type="protein sequence ID" value="GGK08620.1"/>
    <property type="molecule type" value="Genomic_DNA"/>
</dbReference>